<evidence type="ECO:0000256" key="3">
    <source>
        <dbReference type="ARBA" id="ARBA00022676"/>
    </source>
</evidence>
<name>A0AA96WDM7_9CYAN</name>
<feature type="transmembrane region" description="Helical" evidence="8">
    <location>
        <begin position="146"/>
        <end position="167"/>
    </location>
</feature>
<accession>A0AA96WDM7</accession>
<gene>
    <name evidence="10" type="ORF">HJG54_06975</name>
</gene>
<evidence type="ECO:0000259" key="9">
    <source>
        <dbReference type="Pfam" id="PF13231"/>
    </source>
</evidence>
<dbReference type="PANTHER" id="PTHR33908:SF11">
    <property type="entry name" value="MEMBRANE PROTEIN"/>
    <property type="match status" value="1"/>
</dbReference>
<feature type="domain" description="Glycosyltransferase RgtA/B/C/D-like" evidence="9">
    <location>
        <begin position="118"/>
        <end position="262"/>
    </location>
</feature>
<keyword evidence="7 8" id="KW-0472">Membrane</keyword>
<evidence type="ECO:0000256" key="2">
    <source>
        <dbReference type="ARBA" id="ARBA00022475"/>
    </source>
</evidence>
<keyword evidence="3" id="KW-0328">Glycosyltransferase</keyword>
<keyword evidence="5 8" id="KW-0812">Transmembrane</keyword>
<feature type="transmembrane region" description="Helical" evidence="8">
    <location>
        <begin position="211"/>
        <end position="240"/>
    </location>
</feature>
<organism evidence="10">
    <name type="scientific">Leptolyngbya sp. NK1-12</name>
    <dbReference type="NCBI Taxonomy" id="2547451"/>
    <lineage>
        <taxon>Bacteria</taxon>
        <taxon>Bacillati</taxon>
        <taxon>Cyanobacteriota</taxon>
        <taxon>Cyanophyceae</taxon>
        <taxon>Leptolyngbyales</taxon>
        <taxon>Leptolyngbyaceae</taxon>
        <taxon>Leptolyngbya group</taxon>
        <taxon>Leptolyngbya</taxon>
    </lineage>
</organism>
<feature type="transmembrane region" description="Helical" evidence="8">
    <location>
        <begin position="357"/>
        <end position="377"/>
    </location>
</feature>
<protein>
    <recommendedName>
        <fullName evidence="9">Glycosyltransferase RgtA/B/C/D-like domain-containing protein</fullName>
    </recommendedName>
</protein>
<evidence type="ECO:0000256" key="7">
    <source>
        <dbReference type="ARBA" id="ARBA00023136"/>
    </source>
</evidence>
<keyword evidence="4" id="KW-0808">Transferase</keyword>
<evidence type="ECO:0000256" key="1">
    <source>
        <dbReference type="ARBA" id="ARBA00004651"/>
    </source>
</evidence>
<evidence type="ECO:0000313" key="10">
    <source>
        <dbReference type="EMBL" id="WNZ22625.1"/>
    </source>
</evidence>
<feature type="transmembrane region" description="Helical" evidence="8">
    <location>
        <begin position="174"/>
        <end position="191"/>
    </location>
</feature>
<feature type="transmembrane region" description="Helical" evidence="8">
    <location>
        <begin position="296"/>
        <end position="313"/>
    </location>
</feature>
<dbReference type="EMBL" id="CP053586">
    <property type="protein sequence ID" value="WNZ22625.1"/>
    <property type="molecule type" value="Genomic_DNA"/>
</dbReference>
<dbReference type="InterPro" id="IPR038731">
    <property type="entry name" value="RgtA/B/C-like"/>
</dbReference>
<evidence type="ECO:0000256" key="8">
    <source>
        <dbReference type="SAM" id="Phobius"/>
    </source>
</evidence>
<dbReference type="Pfam" id="PF13231">
    <property type="entry name" value="PMT_2"/>
    <property type="match status" value="1"/>
</dbReference>
<keyword evidence="6 8" id="KW-1133">Transmembrane helix</keyword>
<dbReference type="RefSeq" id="WP_316434125.1">
    <property type="nucleotide sequence ID" value="NZ_CP053586.1"/>
</dbReference>
<feature type="transmembrane region" description="Helical" evidence="8">
    <location>
        <begin position="12"/>
        <end position="31"/>
    </location>
</feature>
<dbReference type="AlphaFoldDB" id="A0AA96WDM7"/>
<dbReference type="GO" id="GO:0005886">
    <property type="term" value="C:plasma membrane"/>
    <property type="evidence" value="ECO:0007669"/>
    <property type="project" value="UniProtKB-SubCell"/>
</dbReference>
<keyword evidence="2" id="KW-1003">Cell membrane</keyword>
<feature type="transmembrane region" description="Helical" evidence="8">
    <location>
        <begin position="252"/>
        <end position="276"/>
    </location>
</feature>
<evidence type="ECO:0000256" key="4">
    <source>
        <dbReference type="ARBA" id="ARBA00022679"/>
    </source>
</evidence>
<proteinExistence type="predicted"/>
<evidence type="ECO:0000256" key="6">
    <source>
        <dbReference type="ARBA" id="ARBA00022989"/>
    </source>
</evidence>
<evidence type="ECO:0000256" key="5">
    <source>
        <dbReference type="ARBA" id="ARBA00022692"/>
    </source>
</evidence>
<feature type="transmembrane region" description="Helical" evidence="8">
    <location>
        <begin position="320"/>
        <end position="337"/>
    </location>
</feature>
<dbReference type="GO" id="GO:0009103">
    <property type="term" value="P:lipopolysaccharide biosynthetic process"/>
    <property type="evidence" value="ECO:0007669"/>
    <property type="project" value="UniProtKB-ARBA"/>
</dbReference>
<reference evidence="10" key="1">
    <citation type="submission" date="2020-05" db="EMBL/GenBank/DDBJ databases">
        <authorList>
            <person name="Zhu T."/>
            <person name="Keshari N."/>
            <person name="Lu X."/>
        </authorList>
    </citation>
    <scope>NUCLEOTIDE SEQUENCE</scope>
    <source>
        <strain evidence="10">NK1-12</strain>
    </source>
</reference>
<dbReference type="InterPro" id="IPR050297">
    <property type="entry name" value="LipidA_mod_glycosyltrf_83"/>
</dbReference>
<dbReference type="PANTHER" id="PTHR33908">
    <property type="entry name" value="MANNOSYLTRANSFERASE YKCB-RELATED"/>
    <property type="match status" value="1"/>
</dbReference>
<sequence length="607" mass="68709">MPRLTKPLTPPQHHFLILLLLLLLGLGLRLWQLNSKPLWLDEVLTALFTMGRSYQDVPLQQFFPLTALDQLFTVQPGLSCTDIAYRITTESVHPPVFFCLLYRWLNWLPADFLRHPEHWIWALRFLPALFGVAAIGAIYWLNRVAFSAKAGLLAAALMAVSPFAVYLSQEARHYTLPMLLITLALAALVQMQQDLMRQNSLRPLVWLGWSLLNLLGLYTHYFCILALIAQIVALTGWMLVHQRQLLRRHWGAWGLAIAAIGIGYLPWLPTVMSHFSRPETDWLIPYKPDWIDRLEPLYQTLVGWTLMVIALPVENQPDWIAIPASLLMLGFMLWLVWQLKSAAPRLWQAEVKRPAILLIASFTGCILLQFFAIVYLLDKDLTVVPRYNFVYYPGVCALLAASLASSGSKQQAATSHDASQKPATNLNPGFLLLVGLLSSVMVVHGLAFQKSYHPDRVAADLAFEPDRPLAVVMSYRSPQEVGLGLSFALALRNHLAVLAETPQPVDEASVQFGFIDRSESYGQAWRQLASLPQPLSPPLNLWVIASPGMRTKDYPQRLRLNAPPTPTTRPKMDCRVDPEQFHRLGFPYQLFRCQPLRRRPSQTKADI</sequence>
<comment type="subcellular location">
    <subcellularLocation>
        <location evidence="1">Cell membrane</location>
        <topology evidence="1">Multi-pass membrane protein</topology>
    </subcellularLocation>
</comment>
<dbReference type="GO" id="GO:0016763">
    <property type="term" value="F:pentosyltransferase activity"/>
    <property type="evidence" value="ECO:0007669"/>
    <property type="project" value="TreeGrafter"/>
</dbReference>
<feature type="transmembrane region" description="Helical" evidence="8">
    <location>
        <begin position="121"/>
        <end position="140"/>
    </location>
</feature>
<feature type="transmembrane region" description="Helical" evidence="8">
    <location>
        <begin position="389"/>
        <end position="408"/>
    </location>
</feature>
<feature type="transmembrane region" description="Helical" evidence="8">
    <location>
        <begin position="428"/>
        <end position="448"/>
    </location>
</feature>